<comment type="caution">
    <text evidence="4">The sequence shown here is derived from an EMBL/GenBank/DDBJ whole genome shotgun (WGS) entry which is preliminary data.</text>
</comment>
<keyword evidence="2" id="KW-0342">GTP-binding</keyword>
<evidence type="ECO:0000256" key="1">
    <source>
        <dbReference type="ARBA" id="ARBA00022741"/>
    </source>
</evidence>
<dbReference type="PROSITE" id="PS51420">
    <property type="entry name" value="RHO"/>
    <property type="match status" value="1"/>
</dbReference>
<dbReference type="Gene3D" id="3.40.50.300">
    <property type="entry name" value="P-loop containing nucleotide triphosphate hydrolases"/>
    <property type="match status" value="1"/>
</dbReference>
<dbReference type="GO" id="GO:0003924">
    <property type="term" value="F:GTPase activity"/>
    <property type="evidence" value="ECO:0007669"/>
    <property type="project" value="InterPro"/>
</dbReference>
<dbReference type="PROSITE" id="PS51417">
    <property type="entry name" value="ARF"/>
    <property type="match status" value="1"/>
</dbReference>
<reference evidence="4" key="1">
    <citation type="submission" date="2022-11" db="EMBL/GenBank/DDBJ databases">
        <title>Genome Sequence of Cubamyces cubensis.</title>
        <authorList>
            <person name="Buettner E."/>
        </authorList>
    </citation>
    <scope>NUCLEOTIDE SEQUENCE</scope>
    <source>
        <strain evidence="4">MPL-01</strain>
    </source>
</reference>
<dbReference type="AlphaFoldDB" id="A0AAD7U2W4"/>
<name>A0AAD7U2W4_9APHY</name>
<keyword evidence="5" id="KW-1185">Reference proteome</keyword>
<dbReference type="PRINTS" id="PR00449">
    <property type="entry name" value="RASTRNSFRMNG"/>
</dbReference>
<dbReference type="Proteomes" id="UP001215151">
    <property type="component" value="Unassembled WGS sequence"/>
</dbReference>
<dbReference type="PROSITE" id="PS51419">
    <property type="entry name" value="RAB"/>
    <property type="match status" value="1"/>
</dbReference>
<dbReference type="SMART" id="SM00174">
    <property type="entry name" value="RHO"/>
    <property type="match status" value="1"/>
</dbReference>
<feature type="region of interest" description="Disordered" evidence="3">
    <location>
        <begin position="183"/>
        <end position="229"/>
    </location>
</feature>
<dbReference type="FunFam" id="3.40.50.300:FF:001918">
    <property type="entry name" value="Small GTP-binding protein Rab18"/>
    <property type="match status" value="1"/>
</dbReference>
<evidence type="ECO:0000313" key="4">
    <source>
        <dbReference type="EMBL" id="KAJ8497074.1"/>
    </source>
</evidence>
<keyword evidence="1" id="KW-0547">Nucleotide-binding</keyword>
<feature type="compositionally biased region" description="Low complexity" evidence="3">
    <location>
        <begin position="185"/>
        <end position="195"/>
    </location>
</feature>
<evidence type="ECO:0008006" key="6">
    <source>
        <dbReference type="Google" id="ProtNLM"/>
    </source>
</evidence>
<proteinExistence type="predicted"/>
<organism evidence="4 5">
    <name type="scientific">Trametes cubensis</name>
    <dbReference type="NCBI Taxonomy" id="1111947"/>
    <lineage>
        <taxon>Eukaryota</taxon>
        <taxon>Fungi</taxon>
        <taxon>Dikarya</taxon>
        <taxon>Basidiomycota</taxon>
        <taxon>Agaricomycotina</taxon>
        <taxon>Agaricomycetes</taxon>
        <taxon>Polyporales</taxon>
        <taxon>Polyporaceae</taxon>
        <taxon>Trametes</taxon>
    </lineage>
</organism>
<evidence type="ECO:0000313" key="5">
    <source>
        <dbReference type="Proteomes" id="UP001215151"/>
    </source>
</evidence>
<protein>
    <recommendedName>
        <fullName evidence="6">Ras-domain-containing protein</fullName>
    </recommendedName>
</protein>
<dbReference type="InterPro" id="IPR050227">
    <property type="entry name" value="Rab"/>
</dbReference>
<dbReference type="NCBIfam" id="TIGR00231">
    <property type="entry name" value="small_GTP"/>
    <property type="match status" value="1"/>
</dbReference>
<sequence>MSKPQDKPNAPINVKLLLIGNSSVGKSSLLLRFSDEQWLPEDESSATIGVDFRVHKMEVHGKKVKLSIWDTAGQERFRTITSSYYRGAQGIILVYDVANRESFEALPKWFSELETYVSGSVVKIIVGNKVDKEYSRQVSTAEGQAFATRMGALFVEASAKTAVGVQDAFRDVVDRIIDTPELWQAGSGSRPGASRSARRDSGNDEMPGSIDLHQEQDEAESGGSESSPALKHWEAQVSYESMTTYWWAILRSHRATLSVLVSYDEDTSLADLVFASMISACTLMLVLYTLNSAQASSQSDRTCFAFATRSFIYFARRDSDDAPASLCCTAVRRRLYQKRPVAKYSPHVPLGWLYQSIRGRTNCDLRERDKSVSLVAKTTSAAVYSDYLHCQSALMKLLLVPRSNELPLGVVEPPVIDGS</sequence>
<gene>
    <name evidence="4" type="ORF">ONZ51_g722</name>
</gene>
<dbReference type="EMBL" id="JAPEVG010000009">
    <property type="protein sequence ID" value="KAJ8497074.1"/>
    <property type="molecule type" value="Genomic_DNA"/>
</dbReference>
<dbReference type="SUPFAM" id="SSF52540">
    <property type="entry name" value="P-loop containing nucleoside triphosphate hydrolases"/>
    <property type="match status" value="1"/>
</dbReference>
<dbReference type="Pfam" id="PF00071">
    <property type="entry name" value="Ras"/>
    <property type="match status" value="1"/>
</dbReference>
<evidence type="ECO:0000256" key="3">
    <source>
        <dbReference type="SAM" id="MobiDB-lite"/>
    </source>
</evidence>
<dbReference type="CDD" id="cd01863">
    <property type="entry name" value="Rab18"/>
    <property type="match status" value="1"/>
</dbReference>
<dbReference type="InterPro" id="IPR005225">
    <property type="entry name" value="Small_GTP-bd"/>
</dbReference>
<dbReference type="GO" id="GO:0005525">
    <property type="term" value="F:GTP binding"/>
    <property type="evidence" value="ECO:0007669"/>
    <property type="project" value="UniProtKB-KW"/>
</dbReference>
<evidence type="ECO:0000256" key="2">
    <source>
        <dbReference type="ARBA" id="ARBA00023134"/>
    </source>
</evidence>
<dbReference type="SMART" id="SM00176">
    <property type="entry name" value="RAN"/>
    <property type="match status" value="1"/>
</dbReference>
<dbReference type="SMART" id="SM00173">
    <property type="entry name" value="RAS"/>
    <property type="match status" value="1"/>
</dbReference>
<dbReference type="InterPro" id="IPR001806">
    <property type="entry name" value="Small_GTPase"/>
</dbReference>
<dbReference type="SMART" id="SM00175">
    <property type="entry name" value="RAB"/>
    <property type="match status" value="1"/>
</dbReference>
<dbReference type="PANTHER" id="PTHR47977">
    <property type="entry name" value="RAS-RELATED PROTEIN RAB"/>
    <property type="match status" value="1"/>
</dbReference>
<dbReference type="PROSITE" id="PS51421">
    <property type="entry name" value="RAS"/>
    <property type="match status" value="1"/>
</dbReference>
<accession>A0AAD7U2W4</accession>
<dbReference type="InterPro" id="IPR027417">
    <property type="entry name" value="P-loop_NTPase"/>
</dbReference>